<dbReference type="Proteomes" id="UP001434883">
    <property type="component" value="Unassembled WGS sequence"/>
</dbReference>
<proteinExistence type="predicted"/>
<reference evidence="1 2" key="1">
    <citation type="submission" date="2021-06" db="EMBL/GenBank/DDBJ databases">
        <authorList>
            <person name="Palmer J.M."/>
        </authorList>
    </citation>
    <scope>NUCLEOTIDE SEQUENCE [LARGE SCALE GENOMIC DNA]</scope>
    <source>
        <strain evidence="1 2">XC_2019</strain>
        <tissue evidence="1">Muscle</tissue>
    </source>
</reference>
<evidence type="ECO:0000313" key="1">
    <source>
        <dbReference type="EMBL" id="MEQ2211035.1"/>
    </source>
</evidence>
<keyword evidence="2" id="KW-1185">Reference proteome</keyword>
<organism evidence="1 2">
    <name type="scientific">Xenoophorus captivus</name>
    <dbReference type="NCBI Taxonomy" id="1517983"/>
    <lineage>
        <taxon>Eukaryota</taxon>
        <taxon>Metazoa</taxon>
        <taxon>Chordata</taxon>
        <taxon>Craniata</taxon>
        <taxon>Vertebrata</taxon>
        <taxon>Euteleostomi</taxon>
        <taxon>Actinopterygii</taxon>
        <taxon>Neopterygii</taxon>
        <taxon>Teleostei</taxon>
        <taxon>Neoteleostei</taxon>
        <taxon>Acanthomorphata</taxon>
        <taxon>Ovalentaria</taxon>
        <taxon>Atherinomorphae</taxon>
        <taxon>Cyprinodontiformes</taxon>
        <taxon>Goodeidae</taxon>
        <taxon>Xenoophorus</taxon>
    </lineage>
</organism>
<name>A0ABV0RS03_9TELE</name>
<protein>
    <submittedName>
        <fullName evidence="1">Uncharacterized protein</fullName>
    </submittedName>
</protein>
<comment type="caution">
    <text evidence="1">The sequence shown here is derived from an EMBL/GenBank/DDBJ whole genome shotgun (WGS) entry which is preliminary data.</text>
</comment>
<accession>A0ABV0RS03</accession>
<sequence>MLHLKRCIHGETTSIAQLTCLPDHCLTSSAQPHTWLCVSVSLGTAYIGGIFQYLCGVSFHIGFSSTWRCPQIGQRQVLRRGHRRLREASRSPAGMSSLSRGLKVLTQRCLKLALPRQRRTTTGACLSETVLYWNAGAVT</sequence>
<dbReference type="EMBL" id="JAHRIN010056222">
    <property type="protein sequence ID" value="MEQ2211035.1"/>
    <property type="molecule type" value="Genomic_DNA"/>
</dbReference>
<evidence type="ECO:0000313" key="2">
    <source>
        <dbReference type="Proteomes" id="UP001434883"/>
    </source>
</evidence>
<gene>
    <name evidence="1" type="ORF">XENOCAPTIV_024674</name>
</gene>